<evidence type="ECO:0000313" key="8">
    <source>
        <dbReference type="EMBL" id="KAK1288846.1"/>
    </source>
</evidence>
<dbReference type="AlphaFoldDB" id="A0AAV9CIL2"/>
<dbReference type="PANTHER" id="PTHR33541">
    <property type="entry name" value="PROTEIN BIG GRAIN 1-LIKE A-RELATED"/>
    <property type="match status" value="1"/>
</dbReference>
<dbReference type="GO" id="GO:0009734">
    <property type="term" value="P:auxin-activated signaling pathway"/>
    <property type="evidence" value="ECO:0007669"/>
    <property type="project" value="UniProtKB-KW"/>
</dbReference>
<reference evidence="8" key="2">
    <citation type="submission" date="2023-06" db="EMBL/GenBank/DDBJ databases">
        <authorList>
            <person name="Ma L."/>
            <person name="Liu K.-W."/>
            <person name="Li Z."/>
            <person name="Hsiao Y.-Y."/>
            <person name="Qi Y."/>
            <person name="Fu T."/>
            <person name="Tang G."/>
            <person name="Zhang D."/>
            <person name="Sun W.-H."/>
            <person name="Liu D.-K."/>
            <person name="Li Y."/>
            <person name="Chen G.-Z."/>
            <person name="Liu X.-D."/>
            <person name="Liao X.-Y."/>
            <person name="Jiang Y.-T."/>
            <person name="Yu X."/>
            <person name="Hao Y."/>
            <person name="Huang J."/>
            <person name="Zhao X.-W."/>
            <person name="Ke S."/>
            <person name="Chen Y.-Y."/>
            <person name="Wu W.-L."/>
            <person name="Hsu J.-L."/>
            <person name="Lin Y.-F."/>
            <person name="Huang M.-D."/>
            <person name="Li C.-Y."/>
            <person name="Huang L."/>
            <person name="Wang Z.-W."/>
            <person name="Zhao X."/>
            <person name="Zhong W.-Y."/>
            <person name="Peng D.-H."/>
            <person name="Ahmad S."/>
            <person name="Lan S."/>
            <person name="Zhang J.-S."/>
            <person name="Tsai W.-C."/>
            <person name="Van De Peer Y."/>
            <person name="Liu Z.-J."/>
        </authorList>
    </citation>
    <scope>NUCLEOTIDE SEQUENCE</scope>
    <source>
        <strain evidence="8">CP</strain>
        <tissue evidence="8">Leaves</tissue>
    </source>
</reference>
<evidence type="ECO:0008006" key="10">
    <source>
        <dbReference type="Google" id="ProtNLM"/>
    </source>
</evidence>
<feature type="region of interest" description="Disordered" evidence="7">
    <location>
        <begin position="1"/>
        <end position="41"/>
    </location>
</feature>
<reference evidence="8" key="1">
    <citation type="journal article" date="2023" name="Nat. Commun.">
        <title>Diploid and tetraploid genomes of Acorus and the evolution of monocots.</title>
        <authorList>
            <person name="Ma L."/>
            <person name="Liu K.W."/>
            <person name="Li Z."/>
            <person name="Hsiao Y.Y."/>
            <person name="Qi Y."/>
            <person name="Fu T."/>
            <person name="Tang G.D."/>
            <person name="Zhang D."/>
            <person name="Sun W.H."/>
            <person name="Liu D.K."/>
            <person name="Li Y."/>
            <person name="Chen G.Z."/>
            <person name="Liu X.D."/>
            <person name="Liao X.Y."/>
            <person name="Jiang Y.T."/>
            <person name="Yu X."/>
            <person name="Hao Y."/>
            <person name="Huang J."/>
            <person name="Zhao X.W."/>
            <person name="Ke S."/>
            <person name="Chen Y.Y."/>
            <person name="Wu W.L."/>
            <person name="Hsu J.L."/>
            <person name="Lin Y.F."/>
            <person name="Huang M.D."/>
            <person name="Li C.Y."/>
            <person name="Huang L."/>
            <person name="Wang Z.W."/>
            <person name="Zhao X."/>
            <person name="Zhong W.Y."/>
            <person name="Peng D.H."/>
            <person name="Ahmad S."/>
            <person name="Lan S."/>
            <person name="Zhang J.S."/>
            <person name="Tsai W.C."/>
            <person name="Van de Peer Y."/>
            <person name="Liu Z.J."/>
        </authorList>
    </citation>
    <scope>NUCLEOTIDE SEQUENCE</scope>
    <source>
        <strain evidence="8">CP</strain>
    </source>
</reference>
<dbReference type="PANTHER" id="PTHR33541:SF28">
    <property type="entry name" value="PROTEIN BIG GRAIN 1-LIKE A"/>
    <property type="match status" value="1"/>
</dbReference>
<keyword evidence="6" id="KW-0927">Auxin signaling pathway</keyword>
<dbReference type="InterPro" id="IPR039621">
    <property type="entry name" value="BG1-like"/>
</dbReference>
<keyword evidence="3" id="KW-0813">Transport</keyword>
<dbReference type="EMBL" id="JAUJYO010000019">
    <property type="protein sequence ID" value="KAK1288846.1"/>
    <property type="molecule type" value="Genomic_DNA"/>
</dbReference>
<feature type="compositionally biased region" description="Low complexity" evidence="7">
    <location>
        <begin position="94"/>
        <end position="119"/>
    </location>
</feature>
<comment type="caution">
    <text evidence="8">The sequence shown here is derived from an EMBL/GenBank/DDBJ whole genome shotgun (WGS) entry which is preliminary data.</text>
</comment>
<feature type="region of interest" description="Disordered" evidence="7">
    <location>
        <begin position="324"/>
        <end position="345"/>
    </location>
</feature>
<evidence type="ECO:0000256" key="5">
    <source>
        <dbReference type="ARBA" id="ARBA00023136"/>
    </source>
</evidence>
<dbReference type="GO" id="GO:0005886">
    <property type="term" value="C:plasma membrane"/>
    <property type="evidence" value="ECO:0007669"/>
    <property type="project" value="UniProtKB-SubCell"/>
</dbReference>
<evidence type="ECO:0000256" key="2">
    <source>
        <dbReference type="ARBA" id="ARBA00010067"/>
    </source>
</evidence>
<evidence type="ECO:0000256" key="3">
    <source>
        <dbReference type="ARBA" id="ARBA00022448"/>
    </source>
</evidence>
<accession>A0AAV9CIL2</accession>
<keyword evidence="4" id="KW-1003">Cell membrane</keyword>
<feature type="region of interest" description="Disordered" evidence="7">
    <location>
        <begin position="215"/>
        <end position="258"/>
    </location>
</feature>
<proteinExistence type="inferred from homology"/>
<evidence type="ECO:0000256" key="1">
    <source>
        <dbReference type="ARBA" id="ARBA00004236"/>
    </source>
</evidence>
<feature type="compositionally biased region" description="Acidic residues" evidence="7">
    <location>
        <begin position="328"/>
        <end position="337"/>
    </location>
</feature>
<feature type="compositionally biased region" description="Low complexity" evidence="7">
    <location>
        <begin position="239"/>
        <end position="258"/>
    </location>
</feature>
<comment type="subcellular location">
    <subcellularLocation>
        <location evidence="1">Cell membrane</location>
    </subcellularLocation>
</comment>
<evidence type="ECO:0000256" key="4">
    <source>
        <dbReference type="ARBA" id="ARBA00022475"/>
    </source>
</evidence>
<evidence type="ECO:0000313" key="9">
    <source>
        <dbReference type="Proteomes" id="UP001180020"/>
    </source>
</evidence>
<evidence type="ECO:0000256" key="7">
    <source>
        <dbReference type="SAM" id="MobiDB-lite"/>
    </source>
</evidence>
<keyword evidence="5" id="KW-0472">Membrane</keyword>
<evidence type="ECO:0000256" key="6">
    <source>
        <dbReference type="ARBA" id="ARBA00023294"/>
    </source>
</evidence>
<gene>
    <name evidence="8" type="ORF">QJS10_CPB19g01849</name>
</gene>
<keyword evidence="9" id="KW-1185">Reference proteome</keyword>
<name>A0AAV9CIL2_ACOCL</name>
<sequence>MERWDSVRQPDRIRRGRERPRSRVDDAGNNNNNNNSNPSFSSTLLDAIYRSIDGEDFFKCGNSRRRDEEPLPLRKMKPSEPKPRPPVVVRRKTSSTAATSSSSESSFGGFSSSDAESSTRYYGSGGGDGGSMRLKPVRTGGATAAVRVEKAESRVSASATTAAQKEMDGGGGSIRSRLRGASKIYSDLKKVRPPVSPGGRLASFINSLFASAGNQRKPRIATSPTRPISAKSEPKHKSSTTVAATTPTTSCSSASSYSRSCLSKNSVSSKSANGVKRTVRFYPVSVIVDEDCRPIGQKCIDEDDRKRFPSSSSLTAPFTVDVKRPVVDNDDDSDESFDSDRASYSSSDLFELENFAERYREELPVYETTHLGTNLAIAKGLIV</sequence>
<organism evidence="8 9">
    <name type="scientific">Acorus calamus</name>
    <name type="common">Sweet flag</name>
    <dbReference type="NCBI Taxonomy" id="4465"/>
    <lineage>
        <taxon>Eukaryota</taxon>
        <taxon>Viridiplantae</taxon>
        <taxon>Streptophyta</taxon>
        <taxon>Embryophyta</taxon>
        <taxon>Tracheophyta</taxon>
        <taxon>Spermatophyta</taxon>
        <taxon>Magnoliopsida</taxon>
        <taxon>Liliopsida</taxon>
        <taxon>Acoraceae</taxon>
        <taxon>Acorus</taxon>
    </lineage>
</organism>
<feature type="compositionally biased region" description="Low complexity" evidence="7">
    <location>
        <begin position="29"/>
        <end position="41"/>
    </location>
</feature>
<feature type="region of interest" description="Disordered" evidence="7">
    <location>
        <begin position="57"/>
        <end position="175"/>
    </location>
</feature>
<dbReference type="Proteomes" id="UP001180020">
    <property type="component" value="Unassembled WGS sequence"/>
</dbReference>
<comment type="similarity">
    <text evidence="2">Belongs to the BIG GRAIN 1 (BG1) plant protein family.</text>
</comment>
<protein>
    <recommendedName>
        <fullName evidence="10">Protein BIG GRAIN 1-like B</fullName>
    </recommendedName>
</protein>
<feature type="compositionally biased region" description="Basic and acidic residues" evidence="7">
    <location>
        <begin position="57"/>
        <end position="83"/>
    </location>
</feature>
<feature type="compositionally biased region" description="Basic and acidic residues" evidence="7">
    <location>
        <begin position="1"/>
        <end position="26"/>
    </location>
</feature>